<dbReference type="Pfam" id="PF04405">
    <property type="entry name" value="ScdA_N"/>
    <property type="match status" value="1"/>
</dbReference>
<keyword evidence="7" id="KW-1185">Reference proteome</keyword>
<reference evidence="6 7" key="1">
    <citation type="submission" date="2020-08" db="EMBL/GenBank/DDBJ databases">
        <title>Genomic Encyclopedia of Type Strains, Phase IV (KMG-IV): sequencing the most valuable type-strain genomes for metagenomic binning, comparative biology and taxonomic classification.</title>
        <authorList>
            <person name="Goeker M."/>
        </authorList>
    </citation>
    <scope>NUCLEOTIDE SEQUENCE [LARGE SCALE GENOMIC DNA]</scope>
    <source>
        <strain evidence="6 7">DSM 5391</strain>
    </source>
</reference>
<evidence type="ECO:0000256" key="4">
    <source>
        <dbReference type="ARBA" id="ARBA00023004"/>
    </source>
</evidence>
<dbReference type="Gene3D" id="1.20.120.520">
    <property type="entry name" value="nmb1532 protein domain like"/>
    <property type="match status" value="1"/>
</dbReference>
<evidence type="ECO:0000256" key="1">
    <source>
        <dbReference type="ARBA" id="ARBA00004496"/>
    </source>
</evidence>
<proteinExistence type="predicted"/>
<dbReference type="GO" id="GO:0005737">
    <property type="term" value="C:cytoplasm"/>
    <property type="evidence" value="ECO:0007669"/>
    <property type="project" value="UniProtKB-SubCell"/>
</dbReference>
<dbReference type="Pfam" id="PF01814">
    <property type="entry name" value="Hemerythrin"/>
    <property type="match status" value="1"/>
</dbReference>
<evidence type="ECO:0000256" key="2">
    <source>
        <dbReference type="ARBA" id="ARBA00022490"/>
    </source>
</evidence>
<organism evidence="6 7">
    <name type="scientific">Bacillus benzoevorans</name>
    <dbReference type="NCBI Taxonomy" id="1456"/>
    <lineage>
        <taxon>Bacteria</taxon>
        <taxon>Bacillati</taxon>
        <taxon>Bacillota</taxon>
        <taxon>Bacilli</taxon>
        <taxon>Bacillales</taxon>
        <taxon>Bacillaceae</taxon>
        <taxon>Bacillus</taxon>
    </lineage>
</organism>
<name>A0A7X0LWY8_9BACI</name>
<dbReference type="InterPro" id="IPR019903">
    <property type="entry name" value="RIC_family"/>
</dbReference>
<sequence length="234" mass="26940">MKQNQIIAINGQTHLGELVTYFPAITSRLNELHIDYCCQGDRTLEAAIEDAGLAADFITEVQNRYSDFLASPNKEVPVTELSDAQLIDLILEIHHQPERVLMRELEQLVNKVLLAHYHHDKELVLSLHRNFSELKMELEEHFAKEEKELFPAMRKPDKTEAEREEVKSLLLELEGEHDGAGEIIKHLIKETDDFTPPEYACPTMKAVYAKLHALADDIFLHIAKENSVLFKRYE</sequence>
<gene>
    <name evidence="6" type="ORF">HNR53_004297</name>
</gene>
<dbReference type="Proteomes" id="UP000531594">
    <property type="component" value="Unassembled WGS sequence"/>
</dbReference>
<evidence type="ECO:0000259" key="5">
    <source>
        <dbReference type="Pfam" id="PF01814"/>
    </source>
</evidence>
<dbReference type="PANTHER" id="PTHR36438:SF1">
    <property type="entry name" value="IRON-SULFUR CLUSTER REPAIR PROTEIN YTFE"/>
    <property type="match status" value="1"/>
</dbReference>
<dbReference type="InterPro" id="IPR012312">
    <property type="entry name" value="Hemerythrin-like"/>
</dbReference>
<feature type="domain" description="Hemerythrin-like" evidence="5">
    <location>
        <begin position="91"/>
        <end position="232"/>
    </location>
</feature>
<keyword evidence="2" id="KW-0963">Cytoplasm</keyword>
<comment type="subcellular location">
    <subcellularLocation>
        <location evidence="1">Cytoplasm</location>
    </subcellularLocation>
</comment>
<evidence type="ECO:0000313" key="7">
    <source>
        <dbReference type="Proteomes" id="UP000531594"/>
    </source>
</evidence>
<evidence type="ECO:0000313" key="6">
    <source>
        <dbReference type="EMBL" id="MBB6447611.1"/>
    </source>
</evidence>
<evidence type="ECO:0000256" key="3">
    <source>
        <dbReference type="ARBA" id="ARBA00022723"/>
    </source>
</evidence>
<dbReference type="PANTHER" id="PTHR36438">
    <property type="entry name" value="IRON-SULFUR CLUSTER REPAIR PROTEIN YTFE"/>
    <property type="match status" value="1"/>
</dbReference>
<accession>A0A7X0LWY8</accession>
<dbReference type="GO" id="GO:0046872">
    <property type="term" value="F:metal ion binding"/>
    <property type="evidence" value="ECO:0007669"/>
    <property type="project" value="UniProtKB-KW"/>
</dbReference>
<protein>
    <submittedName>
        <fullName evidence="6">Regulator of cell morphogenesis and NO signaling</fullName>
    </submittedName>
</protein>
<dbReference type="AlphaFoldDB" id="A0A7X0LWY8"/>
<keyword evidence="4" id="KW-0408">Iron</keyword>
<comment type="caution">
    <text evidence="6">The sequence shown here is derived from an EMBL/GenBank/DDBJ whole genome shotgun (WGS) entry which is preliminary data.</text>
</comment>
<dbReference type="EMBL" id="JACHGK010000024">
    <property type="protein sequence ID" value="MBB6447611.1"/>
    <property type="molecule type" value="Genomic_DNA"/>
</dbReference>
<dbReference type="RefSeq" id="WP_184529711.1">
    <property type="nucleotide sequence ID" value="NZ_JACHGK010000024.1"/>
</dbReference>
<keyword evidence="3" id="KW-0479">Metal-binding</keyword>